<reference evidence="7 8" key="1">
    <citation type="submission" date="2018-10" db="EMBL/GenBank/DDBJ databases">
        <authorList>
            <person name="Zhang X."/>
        </authorList>
    </citation>
    <scope>NUCLEOTIDE SEQUENCE [LARGE SCALE GENOMIC DNA]</scope>
    <source>
        <strain evidence="7 8">SK-G1</strain>
    </source>
</reference>
<dbReference type="GO" id="GO:0005886">
    <property type="term" value="C:plasma membrane"/>
    <property type="evidence" value="ECO:0007669"/>
    <property type="project" value="UniProtKB-SubCell"/>
</dbReference>
<keyword evidence="2" id="KW-1003">Cell membrane</keyword>
<dbReference type="Pfam" id="PF02653">
    <property type="entry name" value="BPD_transp_2"/>
    <property type="match status" value="1"/>
</dbReference>
<evidence type="ECO:0000256" key="2">
    <source>
        <dbReference type="ARBA" id="ARBA00022475"/>
    </source>
</evidence>
<keyword evidence="8" id="KW-1185">Reference proteome</keyword>
<evidence type="ECO:0000256" key="5">
    <source>
        <dbReference type="ARBA" id="ARBA00023136"/>
    </source>
</evidence>
<comment type="subcellular location">
    <subcellularLocation>
        <location evidence="1">Cell membrane</location>
        <topology evidence="1">Multi-pass membrane protein</topology>
    </subcellularLocation>
</comment>
<feature type="transmembrane region" description="Helical" evidence="6">
    <location>
        <begin position="119"/>
        <end position="139"/>
    </location>
</feature>
<keyword evidence="5 6" id="KW-0472">Membrane</keyword>
<accession>A0A3G2R376</accession>
<dbReference type="Proteomes" id="UP000280960">
    <property type="component" value="Chromosome"/>
</dbReference>
<evidence type="ECO:0000256" key="3">
    <source>
        <dbReference type="ARBA" id="ARBA00022692"/>
    </source>
</evidence>
<keyword evidence="4 6" id="KW-1133">Transmembrane helix</keyword>
<name>A0A3G2R376_9FIRM</name>
<dbReference type="PANTHER" id="PTHR30482">
    <property type="entry name" value="HIGH-AFFINITY BRANCHED-CHAIN AMINO ACID TRANSPORT SYSTEM PERMEASE"/>
    <property type="match status" value="1"/>
</dbReference>
<evidence type="ECO:0000313" key="7">
    <source>
        <dbReference type="EMBL" id="AYO29809.1"/>
    </source>
</evidence>
<protein>
    <submittedName>
        <fullName evidence="7">Branched-chain amino acid ABC transporter permease</fullName>
    </submittedName>
</protein>
<evidence type="ECO:0000256" key="6">
    <source>
        <dbReference type="SAM" id="Phobius"/>
    </source>
</evidence>
<feature type="transmembrane region" description="Helical" evidence="6">
    <location>
        <begin position="173"/>
        <end position="194"/>
    </location>
</feature>
<evidence type="ECO:0000313" key="8">
    <source>
        <dbReference type="Proteomes" id="UP000280960"/>
    </source>
</evidence>
<feature type="transmembrane region" description="Helical" evidence="6">
    <location>
        <begin position="247"/>
        <end position="268"/>
    </location>
</feature>
<feature type="transmembrane region" description="Helical" evidence="6">
    <location>
        <begin position="59"/>
        <end position="80"/>
    </location>
</feature>
<dbReference type="AlphaFoldDB" id="A0A3G2R376"/>
<dbReference type="KEGG" id="bacg:D2962_03565"/>
<proteinExistence type="predicted"/>
<dbReference type="GO" id="GO:0015658">
    <property type="term" value="F:branched-chain amino acid transmembrane transporter activity"/>
    <property type="evidence" value="ECO:0007669"/>
    <property type="project" value="InterPro"/>
</dbReference>
<feature type="transmembrane region" description="Helical" evidence="6">
    <location>
        <begin position="214"/>
        <end position="235"/>
    </location>
</feature>
<keyword evidence="3 6" id="KW-0812">Transmembrane</keyword>
<evidence type="ECO:0000256" key="1">
    <source>
        <dbReference type="ARBA" id="ARBA00004651"/>
    </source>
</evidence>
<sequence>MEYIYGVISVIGIEIIATVGLSVFTGFTGLFSLGHAAFMAIGAYTAAILTYFYNVPFILALLAGMLMSAMVSFVIGFPTLRAKLRGDYFAIATLGFGEAVRVILENLSITQGARGLPGISHFTTLPVVAIFSVIVVWMTRNFIWSKFGRNAIAVREDAVAAEMAGIDIFRVRMLSLVYSAACGGLAGGLFAHYLNFIQPAMFTSILSTQLTSAVVAGGMGSLTGPIIAISLFIAVPEVLRVANMWRLVAYGLILVLIMIYRPSGIMGYHELSFASFKNLFNRKAANQSAGGRRM</sequence>
<dbReference type="RefSeq" id="WP_122014166.1">
    <property type="nucleotide sequence ID" value="NZ_CP033169.1"/>
</dbReference>
<dbReference type="PANTHER" id="PTHR30482:SF10">
    <property type="entry name" value="HIGH-AFFINITY BRANCHED-CHAIN AMINO ACID TRANSPORT PROTEIN BRAE"/>
    <property type="match status" value="1"/>
</dbReference>
<dbReference type="CDD" id="cd06581">
    <property type="entry name" value="TM_PBP1_LivM_like"/>
    <property type="match status" value="1"/>
</dbReference>
<feature type="transmembrane region" description="Helical" evidence="6">
    <location>
        <begin position="6"/>
        <end position="24"/>
    </location>
</feature>
<gene>
    <name evidence="7" type="ORF">D2962_03565</name>
</gene>
<dbReference type="EMBL" id="CP033169">
    <property type="protein sequence ID" value="AYO29809.1"/>
    <property type="molecule type" value="Genomic_DNA"/>
</dbReference>
<dbReference type="InterPro" id="IPR001851">
    <property type="entry name" value="ABC_transp_permease"/>
</dbReference>
<feature type="transmembrane region" description="Helical" evidence="6">
    <location>
        <begin position="36"/>
        <end position="53"/>
    </location>
</feature>
<dbReference type="InterPro" id="IPR043428">
    <property type="entry name" value="LivM-like"/>
</dbReference>
<evidence type="ECO:0000256" key="4">
    <source>
        <dbReference type="ARBA" id="ARBA00022989"/>
    </source>
</evidence>
<organism evidence="7 8">
    <name type="scientific">Biomaibacter acetigenes</name>
    <dbReference type="NCBI Taxonomy" id="2316383"/>
    <lineage>
        <taxon>Bacteria</taxon>
        <taxon>Bacillati</taxon>
        <taxon>Bacillota</taxon>
        <taxon>Clostridia</taxon>
        <taxon>Thermosediminibacterales</taxon>
        <taxon>Tepidanaerobacteraceae</taxon>
        <taxon>Biomaibacter</taxon>
    </lineage>
</organism>